<dbReference type="SUPFAM" id="SSF51735">
    <property type="entry name" value="NAD(P)-binding Rossmann-fold domains"/>
    <property type="match status" value="1"/>
</dbReference>
<dbReference type="InterPro" id="IPR036291">
    <property type="entry name" value="NAD(P)-bd_dom_sf"/>
</dbReference>
<evidence type="ECO:0000256" key="1">
    <source>
        <dbReference type="ARBA" id="ARBA00006484"/>
    </source>
</evidence>
<dbReference type="InterPro" id="IPR002347">
    <property type="entry name" value="SDR_fam"/>
</dbReference>
<gene>
    <name evidence="3" type="ORF">HAX54_010429</name>
</gene>
<dbReference type="PRINTS" id="PR00081">
    <property type="entry name" value="GDHRDH"/>
</dbReference>
<keyword evidence="2" id="KW-0560">Oxidoreductase</keyword>
<dbReference type="EMBL" id="JACEIK010015767">
    <property type="protein sequence ID" value="MCE3217115.1"/>
    <property type="molecule type" value="Genomic_DNA"/>
</dbReference>
<dbReference type="PANTHER" id="PTHR48107">
    <property type="entry name" value="NADPH-DEPENDENT ALDEHYDE REDUCTASE-LIKE PROTEIN, CHLOROPLASTIC-RELATED"/>
    <property type="match status" value="1"/>
</dbReference>
<reference evidence="3 4" key="1">
    <citation type="journal article" date="2021" name="BMC Genomics">
        <title>Datura genome reveals duplications of psychoactive alkaloid biosynthetic genes and high mutation rate following tissue culture.</title>
        <authorList>
            <person name="Rajewski A."/>
            <person name="Carter-House D."/>
            <person name="Stajich J."/>
            <person name="Litt A."/>
        </authorList>
    </citation>
    <scope>NUCLEOTIDE SEQUENCE [LARGE SCALE GENOMIC DNA]</scope>
    <source>
        <strain evidence="3">AR-01</strain>
    </source>
</reference>
<evidence type="ECO:0000256" key="2">
    <source>
        <dbReference type="ARBA" id="ARBA00023002"/>
    </source>
</evidence>
<accession>A0ABS8WYL3</accession>
<keyword evidence="4" id="KW-1185">Reference proteome</keyword>
<comment type="similarity">
    <text evidence="1">Belongs to the short-chain dehydrogenases/reductases (SDR) family.</text>
</comment>
<dbReference type="Gene3D" id="3.40.50.720">
    <property type="entry name" value="NAD(P)-binding Rossmann-like Domain"/>
    <property type="match status" value="1"/>
</dbReference>
<comment type="caution">
    <text evidence="3">The sequence shown here is derived from an EMBL/GenBank/DDBJ whole genome shotgun (WGS) entry which is preliminary data.</text>
</comment>
<organism evidence="3 4">
    <name type="scientific">Datura stramonium</name>
    <name type="common">Jimsonweed</name>
    <name type="synonym">Common thornapple</name>
    <dbReference type="NCBI Taxonomy" id="4076"/>
    <lineage>
        <taxon>Eukaryota</taxon>
        <taxon>Viridiplantae</taxon>
        <taxon>Streptophyta</taxon>
        <taxon>Embryophyta</taxon>
        <taxon>Tracheophyta</taxon>
        <taxon>Spermatophyta</taxon>
        <taxon>Magnoliopsida</taxon>
        <taxon>eudicotyledons</taxon>
        <taxon>Gunneridae</taxon>
        <taxon>Pentapetalae</taxon>
        <taxon>asterids</taxon>
        <taxon>lamiids</taxon>
        <taxon>Solanales</taxon>
        <taxon>Solanaceae</taxon>
        <taxon>Solanoideae</taxon>
        <taxon>Datureae</taxon>
        <taxon>Datura</taxon>
    </lineage>
</organism>
<protein>
    <submittedName>
        <fullName evidence="3">Uncharacterized protein</fullName>
    </submittedName>
</protein>
<dbReference type="Proteomes" id="UP000823775">
    <property type="component" value="Unassembled WGS sequence"/>
</dbReference>
<evidence type="ECO:0000313" key="3">
    <source>
        <dbReference type="EMBL" id="MCE3217115.1"/>
    </source>
</evidence>
<sequence>MGMHVGLSCAIRKALRRSRTVEMGRIICLSMSLEVAFRLGYWAYTTSKVTMEAMVKILANKLKGTGITVNYMASKTIATELFYDGNTEEIINRVTNDCPHGRLGLSKDIMPVVGFLAGDTSK</sequence>
<proteinExistence type="inferred from homology"/>
<dbReference type="PANTHER" id="PTHR48107:SF7">
    <property type="entry name" value="RE15974P"/>
    <property type="match status" value="1"/>
</dbReference>
<name>A0ABS8WYL3_DATST</name>
<dbReference type="Pfam" id="PF13561">
    <property type="entry name" value="adh_short_C2"/>
    <property type="match status" value="1"/>
</dbReference>
<evidence type="ECO:0000313" key="4">
    <source>
        <dbReference type="Proteomes" id="UP000823775"/>
    </source>
</evidence>